<dbReference type="PANTHER" id="PTHR42865:SF7">
    <property type="entry name" value="PROTON_GLUTAMATE-ASPARTATE SYMPORTER"/>
    <property type="match status" value="1"/>
</dbReference>
<dbReference type="InterPro" id="IPR036458">
    <property type="entry name" value="Na:dicarbo_symporter_sf"/>
</dbReference>
<feature type="transmembrane region" description="Helical" evidence="7">
    <location>
        <begin position="323"/>
        <end position="350"/>
    </location>
</feature>
<sequence>MSEKKSMTLKIMCSMVAGIFFGSVFQEGAQAVRILGDIFLRMIQMAIVPLILGQIIESVGGLNPKELGKLGVKTVMIFSVSSYLAAAFGIFMGVMLKPGLGLQMTQTTIQQSSANQLLSLNETVLGFFPKNIFQSMAEGNIVQIIVFALLFGIALSYSRLEGKGESIYEGIKHLNAIIIKMIYLVMRLAPLGIFSLVASTIGELGLEVILPLVKYLLVYGVATFLFLGLWFIVASLYTKIKVLNLIKGMTQMSFMALATTSSAVTLPTAMKDASEKLRISERINKLVLPLGMSLNSNGSAMHMAITVVTISQFWDVEYSIATYFYIAGLAMILSLANAVVPGAGLVSLAIILPQMNLPLESIAFFAGVEWFVGMLRTILNVDSDVFTALLVAKSENEIAQTS</sequence>
<dbReference type="GO" id="GO:0005886">
    <property type="term" value="C:plasma membrane"/>
    <property type="evidence" value="ECO:0007669"/>
    <property type="project" value="UniProtKB-SubCell"/>
</dbReference>
<gene>
    <name evidence="8" type="ORF">SAMN03080599_01841</name>
</gene>
<keyword evidence="9" id="KW-1185">Reference proteome</keyword>
<feature type="transmembrane region" description="Helical" evidence="7">
    <location>
        <begin position="286"/>
        <end position="311"/>
    </location>
</feature>
<proteinExistence type="predicted"/>
<keyword evidence="4 7" id="KW-0812">Transmembrane</keyword>
<evidence type="ECO:0000256" key="3">
    <source>
        <dbReference type="ARBA" id="ARBA00022475"/>
    </source>
</evidence>
<feature type="transmembrane region" description="Helical" evidence="7">
    <location>
        <begin position="181"/>
        <end position="201"/>
    </location>
</feature>
<dbReference type="PRINTS" id="PR00173">
    <property type="entry name" value="EDTRNSPORT"/>
</dbReference>
<keyword evidence="2" id="KW-0813">Transport</keyword>
<dbReference type="SUPFAM" id="SSF118215">
    <property type="entry name" value="Proton glutamate symport protein"/>
    <property type="match status" value="1"/>
</dbReference>
<evidence type="ECO:0000313" key="8">
    <source>
        <dbReference type="EMBL" id="SCZ79606.1"/>
    </source>
</evidence>
<keyword evidence="6 7" id="KW-0472">Membrane</keyword>
<dbReference type="Proteomes" id="UP000199208">
    <property type="component" value="Unassembled WGS sequence"/>
</dbReference>
<evidence type="ECO:0000256" key="7">
    <source>
        <dbReference type="SAM" id="Phobius"/>
    </source>
</evidence>
<dbReference type="STRING" id="1120920.SAMN03080599_01841"/>
<evidence type="ECO:0000256" key="4">
    <source>
        <dbReference type="ARBA" id="ARBA00022692"/>
    </source>
</evidence>
<feature type="transmembrane region" description="Helical" evidence="7">
    <location>
        <begin position="141"/>
        <end position="160"/>
    </location>
</feature>
<feature type="transmembrane region" description="Helical" evidence="7">
    <location>
        <begin position="362"/>
        <end position="379"/>
    </location>
</feature>
<dbReference type="RefSeq" id="WP_092590762.1">
    <property type="nucleotide sequence ID" value="NZ_FMWL01000008.1"/>
</dbReference>
<dbReference type="EMBL" id="FMWL01000008">
    <property type="protein sequence ID" value="SCZ79606.1"/>
    <property type="molecule type" value="Genomic_DNA"/>
</dbReference>
<keyword evidence="3" id="KW-1003">Cell membrane</keyword>
<feature type="transmembrane region" description="Helical" evidence="7">
    <location>
        <begin position="41"/>
        <end position="62"/>
    </location>
</feature>
<comment type="subcellular location">
    <subcellularLocation>
        <location evidence="1">Cell membrane</location>
        <topology evidence="1">Multi-pass membrane protein</topology>
    </subcellularLocation>
</comment>
<protein>
    <submittedName>
        <fullName evidence="8">Na+/H+-dicarboxylate symporter</fullName>
    </submittedName>
</protein>
<organism evidence="8 9">
    <name type="scientific">Acidaminobacter hydrogenoformans DSM 2784</name>
    <dbReference type="NCBI Taxonomy" id="1120920"/>
    <lineage>
        <taxon>Bacteria</taxon>
        <taxon>Bacillati</taxon>
        <taxon>Bacillota</taxon>
        <taxon>Clostridia</taxon>
        <taxon>Peptostreptococcales</taxon>
        <taxon>Acidaminobacteraceae</taxon>
        <taxon>Acidaminobacter</taxon>
    </lineage>
</organism>
<accession>A0A1G5S027</accession>
<dbReference type="AlphaFoldDB" id="A0A1G5S027"/>
<evidence type="ECO:0000256" key="6">
    <source>
        <dbReference type="ARBA" id="ARBA00023136"/>
    </source>
</evidence>
<evidence type="ECO:0000256" key="5">
    <source>
        <dbReference type="ARBA" id="ARBA00022989"/>
    </source>
</evidence>
<evidence type="ECO:0000313" key="9">
    <source>
        <dbReference type="Proteomes" id="UP000199208"/>
    </source>
</evidence>
<dbReference type="InterPro" id="IPR001991">
    <property type="entry name" value="Na-dicarboxylate_symporter"/>
</dbReference>
<keyword evidence="5 7" id="KW-1133">Transmembrane helix</keyword>
<feature type="transmembrane region" description="Helical" evidence="7">
    <location>
        <begin position="74"/>
        <end position="96"/>
    </location>
</feature>
<dbReference type="Pfam" id="PF00375">
    <property type="entry name" value="SDF"/>
    <property type="match status" value="1"/>
</dbReference>
<name>A0A1G5S027_9FIRM</name>
<evidence type="ECO:0000256" key="2">
    <source>
        <dbReference type="ARBA" id="ARBA00022448"/>
    </source>
</evidence>
<dbReference type="PANTHER" id="PTHR42865">
    <property type="entry name" value="PROTON/GLUTAMATE-ASPARTATE SYMPORTER"/>
    <property type="match status" value="1"/>
</dbReference>
<dbReference type="OrthoDB" id="9768885at2"/>
<evidence type="ECO:0000256" key="1">
    <source>
        <dbReference type="ARBA" id="ARBA00004651"/>
    </source>
</evidence>
<feature type="transmembrane region" description="Helical" evidence="7">
    <location>
        <begin position="216"/>
        <end position="237"/>
    </location>
</feature>
<dbReference type="Gene3D" id="1.10.3860.10">
    <property type="entry name" value="Sodium:dicarboxylate symporter"/>
    <property type="match status" value="1"/>
</dbReference>
<reference evidence="8 9" key="1">
    <citation type="submission" date="2016-10" db="EMBL/GenBank/DDBJ databases">
        <authorList>
            <person name="de Groot N.N."/>
        </authorList>
    </citation>
    <scope>NUCLEOTIDE SEQUENCE [LARGE SCALE GENOMIC DNA]</scope>
    <source>
        <strain evidence="8 9">DSM 2784</strain>
    </source>
</reference>
<dbReference type="GO" id="GO:0015293">
    <property type="term" value="F:symporter activity"/>
    <property type="evidence" value="ECO:0007669"/>
    <property type="project" value="UniProtKB-KW"/>
</dbReference>